<dbReference type="EMBL" id="GU071101">
    <property type="protein sequence ID" value="ADO98698.1"/>
    <property type="molecule type" value="Genomic_DNA"/>
</dbReference>
<dbReference type="RefSeq" id="YP_004322499.1">
    <property type="nucleotide sequence ID" value="NC_015280.1"/>
</dbReference>
<dbReference type="OrthoDB" id="37747at10239"/>
<accession>E3SMQ5</accession>
<dbReference type="Proteomes" id="UP000006530">
    <property type="component" value="Segment"/>
</dbReference>
<keyword evidence="2" id="KW-1185">Reference proteome</keyword>
<proteinExistence type="predicted"/>
<dbReference type="KEGG" id="vg:10326987"/>
<dbReference type="GeneID" id="10326987"/>
<organism evidence="1 2">
    <name type="scientific">Prochlorococcus phage P-HM1</name>
    <dbReference type="NCBI Taxonomy" id="445700"/>
    <lineage>
        <taxon>Viruses</taxon>
        <taxon>Duplodnaviria</taxon>
        <taxon>Heunggongvirae</taxon>
        <taxon>Uroviricota</taxon>
        <taxon>Caudoviricetes</taxon>
        <taxon>Eurybiavirus</taxon>
        <taxon>Eurybiavirus PHM2</taxon>
    </lineage>
</organism>
<protein>
    <submittedName>
        <fullName evidence="1">Uncharacterized protein</fullName>
    </submittedName>
</protein>
<evidence type="ECO:0000313" key="2">
    <source>
        <dbReference type="Proteomes" id="UP000006530"/>
    </source>
</evidence>
<gene>
    <name evidence="1" type="ORF">PHM1_074</name>
</gene>
<sequence length="59" mass="6881">MSYFKHVQLHKYDLTNAGISQACYDELVASGNNSTEEQLRALADIEREKFKDWMRPLFA</sequence>
<evidence type="ECO:0000313" key="1">
    <source>
        <dbReference type="EMBL" id="ADO98698.1"/>
    </source>
</evidence>
<name>E3SMQ5_9CAUD</name>
<reference evidence="1 2" key="1">
    <citation type="journal article" date="2010" name="Environ. Microbiol.">
        <title>Genomic analysis of oceanic cyanobacterial myoviruses compared with T4-like myoviruses from diverse hosts and environments.</title>
        <authorList>
            <person name="Sullivan M.B."/>
            <person name="Huang K.H."/>
            <person name="Ignacio-Espinoza J.C."/>
            <person name="Berlin A.M."/>
            <person name="Kelly L."/>
            <person name="Weigele P.R."/>
            <person name="DeFrancesco A.S."/>
            <person name="Kern S.E."/>
            <person name="Thompson L.R."/>
            <person name="Young S."/>
            <person name="Yandava C."/>
            <person name="Fu R."/>
            <person name="Krastins B."/>
            <person name="Chase M."/>
            <person name="Sarracino D."/>
            <person name="Osburne M.S."/>
            <person name="Henn M.R."/>
            <person name="Chisholm S.W."/>
        </authorList>
    </citation>
    <scope>NUCLEOTIDE SEQUENCE [LARGE SCALE GENOMIC DNA]</scope>
    <source>
        <strain evidence="1">M4-247</strain>
    </source>
</reference>